<reference evidence="1 2" key="1">
    <citation type="journal article" date="2024" name="G3 (Bethesda)">
        <title>Genome assembly of Hibiscus sabdariffa L. provides insights into metabolisms of medicinal natural products.</title>
        <authorList>
            <person name="Kim T."/>
        </authorList>
    </citation>
    <scope>NUCLEOTIDE SEQUENCE [LARGE SCALE GENOMIC DNA]</scope>
    <source>
        <strain evidence="1">TK-2024</strain>
        <tissue evidence="1">Old leaves</tissue>
    </source>
</reference>
<dbReference type="EMBL" id="JBBPBN010001638">
    <property type="protein sequence ID" value="KAK8477843.1"/>
    <property type="molecule type" value="Genomic_DNA"/>
</dbReference>
<organism evidence="1 2">
    <name type="scientific">Hibiscus sabdariffa</name>
    <name type="common">roselle</name>
    <dbReference type="NCBI Taxonomy" id="183260"/>
    <lineage>
        <taxon>Eukaryota</taxon>
        <taxon>Viridiplantae</taxon>
        <taxon>Streptophyta</taxon>
        <taxon>Embryophyta</taxon>
        <taxon>Tracheophyta</taxon>
        <taxon>Spermatophyta</taxon>
        <taxon>Magnoliopsida</taxon>
        <taxon>eudicotyledons</taxon>
        <taxon>Gunneridae</taxon>
        <taxon>Pentapetalae</taxon>
        <taxon>rosids</taxon>
        <taxon>malvids</taxon>
        <taxon>Malvales</taxon>
        <taxon>Malvaceae</taxon>
        <taxon>Malvoideae</taxon>
        <taxon>Hibiscus</taxon>
    </lineage>
</organism>
<name>A0ABR1ZCT0_9ROSI</name>
<evidence type="ECO:0008006" key="3">
    <source>
        <dbReference type="Google" id="ProtNLM"/>
    </source>
</evidence>
<accession>A0ABR1ZCT0</accession>
<comment type="caution">
    <text evidence="1">The sequence shown here is derived from an EMBL/GenBank/DDBJ whole genome shotgun (WGS) entry which is preliminary data.</text>
</comment>
<evidence type="ECO:0000313" key="1">
    <source>
        <dbReference type="EMBL" id="KAK8477843.1"/>
    </source>
</evidence>
<dbReference type="Proteomes" id="UP001396334">
    <property type="component" value="Unassembled WGS sequence"/>
</dbReference>
<proteinExistence type="predicted"/>
<protein>
    <recommendedName>
        <fullName evidence="3">RNase H type-1 domain-containing protein</fullName>
    </recommendedName>
</protein>
<keyword evidence="2" id="KW-1185">Reference proteome</keyword>
<gene>
    <name evidence="1" type="ORF">V6N11_035703</name>
</gene>
<sequence>MTNTPFNVRETAVYSLLALDWDIRFSLVNKDHNRVADALAKLSPEQPISETLYAAQPPRVRELIIADR</sequence>
<evidence type="ECO:0000313" key="2">
    <source>
        <dbReference type="Proteomes" id="UP001396334"/>
    </source>
</evidence>